<dbReference type="InterPro" id="IPR029058">
    <property type="entry name" value="AB_hydrolase_fold"/>
</dbReference>
<dbReference type="InterPro" id="IPR013744">
    <property type="entry name" value="SidJ"/>
</dbReference>
<name>J9DN86_EDHAE</name>
<dbReference type="InParanoid" id="J9DN86"/>
<dbReference type="PANTHER" id="PTHR31591">
    <property type="entry name" value="UPF0613 PROTEIN PB24D3.06C"/>
    <property type="match status" value="1"/>
</dbReference>
<dbReference type="Pfam" id="PF08538">
    <property type="entry name" value="DUF1749"/>
    <property type="match status" value="1"/>
</dbReference>
<dbReference type="AlphaFoldDB" id="J9DN86"/>
<evidence type="ECO:0000313" key="1">
    <source>
        <dbReference type="EMBL" id="EJW02842.1"/>
    </source>
</evidence>
<evidence type="ECO:0000313" key="2">
    <source>
        <dbReference type="Proteomes" id="UP000003163"/>
    </source>
</evidence>
<reference evidence="1 2" key="1">
    <citation type="submission" date="2011-08" db="EMBL/GenBank/DDBJ databases">
        <authorList>
            <person name="Liu Z.J."/>
            <person name="Shi F.L."/>
            <person name="Lu J.Q."/>
            <person name="Li M."/>
            <person name="Wang Z.L."/>
        </authorList>
    </citation>
    <scope>NUCLEOTIDE SEQUENCE [LARGE SCALE GENOMIC DNA]</scope>
    <source>
        <strain evidence="1 2">USNM 41457</strain>
    </source>
</reference>
<dbReference type="VEuPathDB" id="MicrosporidiaDB:EDEG_02783"/>
<evidence type="ECO:0008006" key="3">
    <source>
        <dbReference type="Google" id="ProtNLM"/>
    </source>
</evidence>
<reference evidence="2" key="2">
    <citation type="submission" date="2015-07" db="EMBL/GenBank/DDBJ databases">
        <title>Contrasting host-pathogen interactions and genome evolution in two generalist and specialist microsporidian pathogens of mosquitoes.</title>
        <authorList>
            <consortium name="The Broad Institute Genomics Platform"/>
            <consortium name="The Broad Institute Genome Sequencing Center for Infectious Disease"/>
            <person name="Cuomo C.A."/>
            <person name="Sanscrainte N.D."/>
            <person name="Goldberg J.M."/>
            <person name="Heiman D."/>
            <person name="Young S."/>
            <person name="Zeng Q."/>
            <person name="Becnel J.J."/>
            <person name="Birren B.W."/>
        </authorList>
    </citation>
    <scope>NUCLEOTIDE SEQUENCE [LARGE SCALE GENOMIC DNA]</scope>
    <source>
        <strain evidence="2">USNM 41457</strain>
    </source>
</reference>
<protein>
    <recommendedName>
        <fullName evidence="3">AB hydrolase-1 domain-containing protein</fullName>
    </recommendedName>
</protein>
<dbReference type="Proteomes" id="UP000003163">
    <property type="component" value="Unassembled WGS sequence"/>
</dbReference>
<accession>J9DN86</accession>
<dbReference type="EMBL" id="AFBI03000054">
    <property type="protein sequence ID" value="EJW02842.1"/>
    <property type="molecule type" value="Genomic_DNA"/>
</dbReference>
<organism evidence="1 2">
    <name type="scientific">Edhazardia aedis (strain USNM 41457)</name>
    <name type="common">Microsporidian parasite</name>
    <dbReference type="NCBI Taxonomy" id="1003232"/>
    <lineage>
        <taxon>Eukaryota</taxon>
        <taxon>Fungi</taxon>
        <taxon>Fungi incertae sedis</taxon>
        <taxon>Microsporidia</taxon>
        <taxon>Edhazardia</taxon>
    </lineage>
</organism>
<dbReference type="Gene3D" id="3.40.50.1820">
    <property type="entry name" value="alpha/beta hydrolase"/>
    <property type="match status" value="1"/>
</dbReference>
<dbReference type="OrthoDB" id="10034502at2759"/>
<dbReference type="FunCoup" id="J9DN86">
    <property type="interactions" value="3"/>
</dbReference>
<proteinExistence type="predicted"/>
<comment type="caution">
    <text evidence="1">The sequence shown here is derived from an EMBL/GenBank/DDBJ whole genome shotgun (WGS) entry which is preliminary data.</text>
</comment>
<dbReference type="PANTHER" id="PTHR31591:SF1">
    <property type="entry name" value="UPF0613 PROTEIN PB24D3.06C"/>
    <property type="match status" value="1"/>
</dbReference>
<dbReference type="SUPFAM" id="SSF53474">
    <property type="entry name" value="alpha/beta-Hydrolases"/>
    <property type="match status" value="1"/>
</dbReference>
<sequence>MDDLISTEYFEGRMFTYGLESLAAFESPETESDIVLIYIPGLGGTLMSDMISEYLYTFCTNKKITFCHPQFRSHPHFGLFTLNDDNEDLQALLQHYNEKKIVLFGYSTGSQNILHYINNTDSLCNLIHCFLQAPVSDKEYENFYYKKDLDETRNSIENKPMDYVFAYRNTVFCKERFLDLYFNEGKDDYFSSDLSDDKFERMNPKNVNISCLVSECDEFAVNDINEKLLKIPNTNIFKMENCGHAIDNIESWKQVQVILEKIIFK</sequence>
<dbReference type="HOGENOM" id="CLU_049633_4_0_1"/>
<keyword evidence="2" id="KW-1185">Reference proteome</keyword>
<dbReference type="OMA" id="DYNYYTI"/>
<gene>
    <name evidence="1" type="ORF">EDEG_02783</name>
</gene>